<keyword evidence="5" id="KW-0274">FAD</keyword>
<dbReference type="Pfam" id="PF21680">
    <property type="entry name" value="GIDA_C_1st"/>
    <property type="match status" value="1"/>
</dbReference>
<dbReference type="FunFam" id="3.50.50.60:FF:000002">
    <property type="entry name" value="tRNA uridine 5-carboxymethylaminomethyl modification enzyme MnmG"/>
    <property type="match status" value="1"/>
</dbReference>
<keyword evidence="4" id="KW-0819">tRNA processing</keyword>
<evidence type="ECO:0000256" key="2">
    <source>
        <dbReference type="ARBA" id="ARBA00007653"/>
    </source>
</evidence>
<dbReference type="Pfam" id="PF13932">
    <property type="entry name" value="SAM_GIDA_C"/>
    <property type="match status" value="1"/>
</dbReference>
<dbReference type="InterPro" id="IPR004416">
    <property type="entry name" value="MnmG"/>
</dbReference>
<dbReference type="Proteomes" id="UP000732380">
    <property type="component" value="Unassembled WGS sequence"/>
</dbReference>
<dbReference type="InterPro" id="IPR047001">
    <property type="entry name" value="MnmG_C_subdom"/>
</dbReference>
<dbReference type="Gene3D" id="1.10.150.570">
    <property type="entry name" value="GidA associated domain, C-terminal subdomain"/>
    <property type="match status" value="1"/>
</dbReference>
<dbReference type="AlphaFoldDB" id="A0A9P7PWU3"/>
<dbReference type="Pfam" id="PF01134">
    <property type="entry name" value="GIDA"/>
    <property type="match status" value="1"/>
</dbReference>
<dbReference type="SUPFAM" id="SSF51905">
    <property type="entry name" value="FAD/NAD(P)-binding domain"/>
    <property type="match status" value="1"/>
</dbReference>
<dbReference type="NCBIfam" id="TIGR00136">
    <property type="entry name" value="mnmG_gidA"/>
    <property type="match status" value="1"/>
</dbReference>
<keyword evidence="3" id="KW-0285">Flavoprotein</keyword>
<name>A0A9P7PWU3_9HYPO</name>
<comment type="similarity">
    <text evidence="2">Belongs to the MnmG family.</text>
</comment>
<dbReference type="SMART" id="SM01228">
    <property type="entry name" value="GIDA_assoc_3"/>
    <property type="match status" value="1"/>
</dbReference>
<dbReference type="EMBL" id="SRQM01000365">
    <property type="protein sequence ID" value="KAG6111773.1"/>
    <property type="molecule type" value="Genomic_DNA"/>
</dbReference>
<comment type="cofactor">
    <cofactor evidence="1">
        <name>FAD</name>
        <dbReference type="ChEBI" id="CHEBI:57692"/>
    </cofactor>
</comment>
<organism evidence="8 9">
    <name type="scientific">Claviceps humidiphila</name>
    <dbReference type="NCBI Taxonomy" id="1294629"/>
    <lineage>
        <taxon>Eukaryota</taxon>
        <taxon>Fungi</taxon>
        <taxon>Dikarya</taxon>
        <taxon>Ascomycota</taxon>
        <taxon>Pezizomycotina</taxon>
        <taxon>Sordariomycetes</taxon>
        <taxon>Hypocreomycetidae</taxon>
        <taxon>Hypocreales</taxon>
        <taxon>Clavicipitaceae</taxon>
        <taxon>Claviceps</taxon>
    </lineage>
</organism>
<evidence type="ECO:0000256" key="5">
    <source>
        <dbReference type="ARBA" id="ARBA00022827"/>
    </source>
</evidence>
<dbReference type="InterPro" id="IPR002218">
    <property type="entry name" value="MnmG-rel"/>
</dbReference>
<dbReference type="FunFam" id="3.50.50.60:FF:000145">
    <property type="entry name" value="tRNA uridine 5-carboxymethylaminomethyl modification enzyme"/>
    <property type="match status" value="1"/>
</dbReference>
<evidence type="ECO:0000313" key="8">
    <source>
        <dbReference type="EMBL" id="KAG6111773.1"/>
    </source>
</evidence>
<dbReference type="HAMAP" id="MF_00129">
    <property type="entry name" value="MnmG_GidA"/>
    <property type="match status" value="1"/>
</dbReference>
<dbReference type="PROSITE" id="PS01281">
    <property type="entry name" value="GIDA_2"/>
    <property type="match status" value="1"/>
</dbReference>
<evidence type="ECO:0000259" key="7">
    <source>
        <dbReference type="SMART" id="SM01228"/>
    </source>
</evidence>
<protein>
    <recommendedName>
        <fullName evidence="7">tRNA uridine 5-carboxymethylaminomethyl modification enzyme C-terminal subdomain domain-containing protein</fullName>
    </recommendedName>
</protein>
<evidence type="ECO:0000256" key="1">
    <source>
        <dbReference type="ARBA" id="ARBA00001974"/>
    </source>
</evidence>
<dbReference type="FunFam" id="1.10.150.570:FF:000001">
    <property type="entry name" value="tRNA uridine 5-carboxymethylaminomethyl modification enzyme MnmG"/>
    <property type="match status" value="1"/>
</dbReference>
<dbReference type="InterPro" id="IPR036188">
    <property type="entry name" value="FAD/NAD-bd_sf"/>
</dbReference>
<dbReference type="GO" id="GO:0050660">
    <property type="term" value="F:flavin adenine dinucleotide binding"/>
    <property type="evidence" value="ECO:0007669"/>
    <property type="project" value="InterPro"/>
</dbReference>
<evidence type="ECO:0000256" key="6">
    <source>
        <dbReference type="ARBA" id="ARBA00054993"/>
    </source>
</evidence>
<dbReference type="PANTHER" id="PTHR11806">
    <property type="entry name" value="GLUCOSE INHIBITED DIVISION PROTEIN A"/>
    <property type="match status" value="1"/>
</dbReference>
<dbReference type="InterPro" id="IPR026904">
    <property type="entry name" value="MnmG_C"/>
</dbReference>
<dbReference type="InterPro" id="IPR040131">
    <property type="entry name" value="MnmG_N"/>
</dbReference>
<accession>A0A9P7PWU3</accession>
<dbReference type="PROSITE" id="PS01280">
    <property type="entry name" value="GIDA_1"/>
    <property type="match status" value="1"/>
</dbReference>
<proteinExistence type="inferred from homology"/>
<dbReference type="InterPro" id="IPR049312">
    <property type="entry name" value="GIDA_C_N"/>
</dbReference>
<dbReference type="Gene3D" id="3.50.50.60">
    <property type="entry name" value="FAD/NAD(P)-binding domain"/>
    <property type="match status" value="2"/>
</dbReference>
<feature type="domain" description="tRNA uridine 5-carboxymethylaminomethyl modification enzyme C-terminal subdomain" evidence="7">
    <location>
        <begin position="581"/>
        <end position="652"/>
    </location>
</feature>
<dbReference type="InterPro" id="IPR020595">
    <property type="entry name" value="MnmG-rel_CS"/>
</dbReference>
<dbReference type="GO" id="GO:0070899">
    <property type="term" value="P:mitochondrial tRNA wobble uridine modification"/>
    <property type="evidence" value="ECO:0007669"/>
    <property type="project" value="UniProtKB-ARBA"/>
</dbReference>
<sequence>MSREGERTYPIMKMFLQAGFASGTRFNNPAKGPYDVVVVGGGHAGAEACAAAARSGAKTALITPKLDNIGTCSCNPSFGGIGKGTIIREIDALDGLAGKIIDKAGVQFRMLNRSKGPAVWGPRAQIDRDIYKRYMRQELEMYPNLSIILASVSDIVLSNPDDAAESGRVKSVTGIRLDSGETLSTNKVIITTGTFLGGEIHIGLESYPAGRLGENATSALSVSLRTAGFSLGRLKTGTPPRVKRSTINFKGLDVQPGDEPPDPFSFLNSRVSVLDQLTCSVTHTNEATHQVVRDNLDKTIHIRETIKGPRYCPSLESKVIRFPERDQHIVWLEPEGFDSPVIYPNGLSMTIPAEAQEQALRTIKGLEQVEMLQPGYGVEYDYIDPRGLKSTLETKAIEGLYFAGQINGTTGYEEAAGQGIIAGINAGRAAQGLAQISISRSDGYIGIMIDDLITKGVTEPYRMFTSRSEFRMGARADNADMRLTEKGRSWGVVSDQRWTAFSDERQQIKDLTMRLEMMLLKPAQWSEHGFHMGRGTERRTGLDILRLSNRGSSVGLESLGCLIPELERFPVRIRNRVVTEARYAPYVKLQAAERHRLAHDESYRLPTDLDYDVIPGLALSEKEMLKLTRPETLSQARRIEGVTPVGATRLLAYIKSSPVHRSL</sequence>
<dbReference type="GO" id="GO:0030488">
    <property type="term" value="P:tRNA methylation"/>
    <property type="evidence" value="ECO:0007669"/>
    <property type="project" value="TreeGrafter"/>
</dbReference>
<dbReference type="GO" id="GO:0005739">
    <property type="term" value="C:mitochondrion"/>
    <property type="evidence" value="ECO:0007669"/>
    <property type="project" value="GOC"/>
</dbReference>
<evidence type="ECO:0000256" key="4">
    <source>
        <dbReference type="ARBA" id="ARBA00022694"/>
    </source>
</evidence>
<gene>
    <name evidence="8" type="ORF">E4U13_004623</name>
</gene>
<reference evidence="8 9" key="1">
    <citation type="journal article" date="2020" name="bioRxiv">
        <title>Whole genome comparisons of ergot fungi reveals the divergence and evolution of species within the genus Claviceps are the result of varying mechanisms driving genome evolution and host range expansion.</title>
        <authorList>
            <person name="Wyka S.A."/>
            <person name="Mondo S.J."/>
            <person name="Liu M."/>
            <person name="Dettman J."/>
            <person name="Nalam V."/>
            <person name="Broders K.D."/>
        </authorList>
    </citation>
    <scope>NUCLEOTIDE SEQUENCE [LARGE SCALE GENOMIC DNA]</scope>
    <source>
        <strain evidence="8 9">LM576</strain>
    </source>
</reference>
<comment type="caution">
    <text evidence="8">The sequence shown here is derived from an EMBL/GenBank/DDBJ whole genome shotgun (WGS) entry which is preliminary data.</text>
</comment>
<dbReference type="PANTHER" id="PTHR11806:SF0">
    <property type="entry name" value="PROTEIN MTO1 HOMOLOG, MITOCHONDRIAL"/>
    <property type="match status" value="1"/>
</dbReference>
<comment type="function">
    <text evidence="6">Component of the MSS1-MTO1 complex that catalyzes the 5-carboxymethylaminomethyluridine (cmnm(5)U) modification at the 34th wobble position (U34) of mitochondrial tRNAs.</text>
</comment>
<evidence type="ECO:0000256" key="3">
    <source>
        <dbReference type="ARBA" id="ARBA00022630"/>
    </source>
</evidence>
<dbReference type="InterPro" id="IPR044920">
    <property type="entry name" value="MnmG_C_subdom_sf"/>
</dbReference>
<keyword evidence="9" id="KW-1185">Reference proteome</keyword>
<evidence type="ECO:0000313" key="9">
    <source>
        <dbReference type="Proteomes" id="UP000732380"/>
    </source>
</evidence>